<reference evidence="1 2" key="1">
    <citation type="submission" date="2023-09" db="EMBL/GenBank/DDBJ databases">
        <title>Novel taxa isolated from Blanes Bay.</title>
        <authorList>
            <person name="Rey-Velasco X."/>
            <person name="Lucena T."/>
        </authorList>
    </citation>
    <scope>NUCLEOTIDE SEQUENCE [LARGE SCALE GENOMIC DNA]</scope>
    <source>
        <strain evidence="1 2">S334</strain>
    </source>
</reference>
<proteinExistence type="predicted"/>
<keyword evidence="2" id="KW-1185">Reference proteome</keyword>
<evidence type="ECO:0000313" key="1">
    <source>
        <dbReference type="EMBL" id="MDT7830445.1"/>
    </source>
</evidence>
<comment type="caution">
    <text evidence="1">The sequence shown here is derived from an EMBL/GenBank/DDBJ whole genome shotgun (WGS) entry which is preliminary data.</text>
</comment>
<protein>
    <recommendedName>
        <fullName evidence="3">DUF4198 domain-containing protein</fullName>
    </recommendedName>
</protein>
<name>A0ABU3L9V3_9FLAO</name>
<organism evidence="1 2">
    <name type="scientific">Pricia mediterranea</name>
    <dbReference type="NCBI Taxonomy" id="3076079"/>
    <lineage>
        <taxon>Bacteria</taxon>
        <taxon>Pseudomonadati</taxon>
        <taxon>Bacteroidota</taxon>
        <taxon>Flavobacteriia</taxon>
        <taxon>Flavobacteriales</taxon>
        <taxon>Flavobacteriaceae</taxon>
        <taxon>Pricia</taxon>
    </lineage>
</organism>
<gene>
    <name evidence="1" type="ORF">RQM65_17385</name>
</gene>
<dbReference type="RefSeq" id="WP_314016711.1">
    <property type="nucleotide sequence ID" value="NZ_JAVTTP010000001.1"/>
</dbReference>
<evidence type="ECO:0008006" key="3">
    <source>
        <dbReference type="Google" id="ProtNLM"/>
    </source>
</evidence>
<evidence type="ECO:0000313" key="2">
    <source>
        <dbReference type="Proteomes" id="UP001250656"/>
    </source>
</evidence>
<dbReference type="Proteomes" id="UP001250656">
    <property type="component" value="Unassembled WGS sequence"/>
</dbReference>
<sequence length="236" mass="26364">MNLLKPLIFFVFFGLVGQNLSAHALWIQTKGEGKEGRSHDVIIYYAEPNDEHEVIADWWSDTANFTLWLISPDGQREKLRLQEGKNQFVSSFVPKTSGIYRLVINHNVAQLAGESQYQFNASASVNVGVSTDFDGTDAISKENGLFLLQVPNVADNKKADISIQLMEGEHPVPDNEISVIAPNGWRKTLVTNEKGMATVDAEWSGNYVFEGFKKEEVSGQEFTEIIRVITLLVEAE</sequence>
<accession>A0ABU3L9V3</accession>
<dbReference type="EMBL" id="JAVTTP010000001">
    <property type="protein sequence ID" value="MDT7830445.1"/>
    <property type="molecule type" value="Genomic_DNA"/>
</dbReference>